<keyword evidence="7" id="KW-0813">Transport</keyword>
<keyword evidence="10" id="KW-1185">Reference proteome</keyword>
<dbReference type="NCBIfam" id="TIGR00786">
    <property type="entry name" value="dctM"/>
    <property type="match status" value="1"/>
</dbReference>
<dbReference type="Proteomes" id="UP001595462">
    <property type="component" value="Unassembled WGS sequence"/>
</dbReference>
<dbReference type="RefSeq" id="WP_380690195.1">
    <property type="nucleotide sequence ID" value="NZ_JBHRSS010000006.1"/>
</dbReference>
<evidence type="ECO:0000256" key="5">
    <source>
        <dbReference type="ARBA" id="ARBA00022989"/>
    </source>
</evidence>
<name>A0ABV7EPU8_9GAMM</name>
<keyword evidence="3 7" id="KW-0997">Cell inner membrane</keyword>
<dbReference type="Pfam" id="PF06808">
    <property type="entry name" value="DctM"/>
    <property type="match status" value="1"/>
</dbReference>
<dbReference type="InterPro" id="IPR010656">
    <property type="entry name" value="DctM"/>
</dbReference>
<proteinExistence type="inferred from homology"/>
<comment type="caution">
    <text evidence="7">Lacks conserved residue(s) required for the propagation of feature annotation.</text>
</comment>
<accession>A0ABV7EPU8</accession>
<protein>
    <recommendedName>
        <fullName evidence="7">TRAP transporter large permease protein</fullName>
    </recommendedName>
</protein>
<feature type="transmembrane region" description="Helical" evidence="7">
    <location>
        <begin position="356"/>
        <end position="381"/>
    </location>
</feature>
<dbReference type="InterPro" id="IPR004681">
    <property type="entry name" value="TRAP_DctM"/>
</dbReference>
<gene>
    <name evidence="9" type="ORF">ACFOSU_12720</name>
</gene>
<comment type="similarity">
    <text evidence="7">Belongs to the TRAP transporter large permease family.</text>
</comment>
<dbReference type="EMBL" id="JBHRSS010000006">
    <property type="protein sequence ID" value="MFC3104748.1"/>
    <property type="molecule type" value="Genomic_DNA"/>
</dbReference>
<keyword evidence="4 7" id="KW-0812">Transmembrane</keyword>
<dbReference type="PANTHER" id="PTHR33362">
    <property type="entry name" value="SIALIC ACID TRAP TRANSPORTER PERMEASE PROTEIN SIAT-RELATED"/>
    <property type="match status" value="1"/>
</dbReference>
<keyword evidence="5 7" id="KW-1133">Transmembrane helix</keyword>
<feature type="transmembrane region" description="Helical" evidence="7">
    <location>
        <begin position="90"/>
        <end position="123"/>
    </location>
</feature>
<comment type="subcellular location">
    <subcellularLocation>
        <location evidence="1 7">Cell inner membrane</location>
        <topology evidence="1 7">Multi-pass membrane protein</topology>
    </subcellularLocation>
</comment>
<feature type="transmembrane region" description="Helical" evidence="7">
    <location>
        <begin position="51"/>
        <end position="70"/>
    </location>
</feature>
<sequence>MTIVIALCLMLVLLAIGTHVAVVLGLVTAGLVLTVAGVPATVIAQTAFKSVNSYPMLAIPMFVLAGNLMMKGDLAKLMIDLIGSLVRSVRGGLAITVMLSSVFFAAVSGSSVGSAAAIGVATIDGLKKERYPTHFAAGIVAVGGTLGIMIPPSLSFILIGSIVGLPVDQLFVAGILPALLEATCLLCTVAYLSWKHQYGEIAAAPDFKGFGQRLPGAFAALMMPVLIIGSIYGGYLTPTEVSAFAAAYAAFLCVFVYRSVRAGDLWDAARNSLLQTTMIFAVVMGGSLVAFILARMGVSANLISLITSLDLAAWQFLLIVNVLLLVLGMFLDGVALVVLTAPLLFPLAKTVGVDPIHFAVIMVANSEIATITPPVGLNLFVMSGIAKTPVHEVARGVLPFYAIRLVALLIITFVPALSLALL</sequence>
<comment type="subunit">
    <text evidence="7">The complex comprises the extracytoplasmic solute receptor protein and the two transmembrane proteins.</text>
</comment>
<evidence type="ECO:0000256" key="4">
    <source>
        <dbReference type="ARBA" id="ARBA00022692"/>
    </source>
</evidence>
<evidence type="ECO:0000313" key="9">
    <source>
        <dbReference type="EMBL" id="MFC3104748.1"/>
    </source>
</evidence>
<keyword evidence="6 7" id="KW-0472">Membrane</keyword>
<comment type="caution">
    <text evidence="9">The sequence shown here is derived from an EMBL/GenBank/DDBJ whole genome shotgun (WGS) entry which is preliminary data.</text>
</comment>
<dbReference type="PANTHER" id="PTHR33362:SF5">
    <property type="entry name" value="C4-DICARBOXYLATE TRAP TRANSPORTER LARGE PERMEASE PROTEIN DCTM"/>
    <property type="match status" value="1"/>
</dbReference>
<reference evidence="10" key="1">
    <citation type="journal article" date="2019" name="Int. J. Syst. Evol. Microbiol.">
        <title>The Global Catalogue of Microorganisms (GCM) 10K type strain sequencing project: providing services to taxonomists for standard genome sequencing and annotation.</title>
        <authorList>
            <consortium name="The Broad Institute Genomics Platform"/>
            <consortium name="The Broad Institute Genome Sequencing Center for Infectious Disease"/>
            <person name="Wu L."/>
            <person name="Ma J."/>
        </authorList>
    </citation>
    <scope>NUCLEOTIDE SEQUENCE [LARGE SCALE GENOMIC DNA]</scope>
    <source>
        <strain evidence="10">KCTC 52640</strain>
    </source>
</reference>
<feature type="transmembrane region" description="Helical" evidence="7">
    <location>
        <begin position="241"/>
        <end position="260"/>
    </location>
</feature>
<feature type="domain" description="TRAP C4-dicarboxylate transport system permease DctM subunit" evidence="8">
    <location>
        <begin position="7"/>
        <end position="417"/>
    </location>
</feature>
<organism evidence="9 10">
    <name type="scientific">Salinisphaera aquimarina</name>
    <dbReference type="NCBI Taxonomy" id="2094031"/>
    <lineage>
        <taxon>Bacteria</taxon>
        <taxon>Pseudomonadati</taxon>
        <taxon>Pseudomonadota</taxon>
        <taxon>Gammaproteobacteria</taxon>
        <taxon>Salinisphaerales</taxon>
        <taxon>Salinisphaeraceae</taxon>
        <taxon>Salinisphaera</taxon>
    </lineage>
</organism>
<feature type="transmembrane region" description="Helical" evidence="7">
    <location>
        <begin position="314"/>
        <end position="344"/>
    </location>
</feature>
<dbReference type="PIRSF" id="PIRSF006066">
    <property type="entry name" value="HI0050"/>
    <property type="match status" value="1"/>
</dbReference>
<evidence type="ECO:0000256" key="7">
    <source>
        <dbReference type="RuleBase" id="RU369079"/>
    </source>
</evidence>
<evidence type="ECO:0000259" key="8">
    <source>
        <dbReference type="Pfam" id="PF06808"/>
    </source>
</evidence>
<evidence type="ECO:0000256" key="1">
    <source>
        <dbReference type="ARBA" id="ARBA00004429"/>
    </source>
</evidence>
<evidence type="ECO:0000256" key="6">
    <source>
        <dbReference type="ARBA" id="ARBA00023136"/>
    </source>
</evidence>
<feature type="transmembrane region" description="Helical" evidence="7">
    <location>
        <begin position="272"/>
        <end position="294"/>
    </location>
</feature>
<comment type="function">
    <text evidence="7">Part of the tripartite ATP-independent periplasmic (TRAP) transport system.</text>
</comment>
<feature type="transmembrane region" description="Helical" evidence="7">
    <location>
        <begin position="214"/>
        <end position="235"/>
    </location>
</feature>
<feature type="transmembrane region" description="Helical" evidence="7">
    <location>
        <begin position="170"/>
        <end position="194"/>
    </location>
</feature>
<feature type="transmembrane region" description="Helical" evidence="7">
    <location>
        <begin position="135"/>
        <end position="164"/>
    </location>
</feature>
<evidence type="ECO:0000256" key="3">
    <source>
        <dbReference type="ARBA" id="ARBA00022519"/>
    </source>
</evidence>
<feature type="transmembrane region" description="Helical" evidence="7">
    <location>
        <begin position="401"/>
        <end position="421"/>
    </location>
</feature>
<keyword evidence="2" id="KW-1003">Cell membrane</keyword>
<evidence type="ECO:0000313" key="10">
    <source>
        <dbReference type="Proteomes" id="UP001595462"/>
    </source>
</evidence>
<evidence type="ECO:0000256" key="2">
    <source>
        <dbReference type="ARBA" id="ARBA00022475"/>
    </source>
</evidence>